<evidence type="ECO:0000313" key="3">
    <source>
        <dbReference type="EMBL" id="MBA9042269.1"/>
    </source>
</evidence>
<comment type="caution">
    <text evidence="3">The sequence shown here is derived from an EMBL/GenBank/DDBJ whole genome shotgun (WGS) entry which is preliminary data.</text>
</comment>
<dbReference type="Proteomes" id="UP000543174">
    <property type="component" value="Unassembled WGS sequence"/>
</dbReference>
<dbReference type="RefSeq" id="WP_137739018.1">
    <property type="nucleotide sequence ID" value="NZ_JACJHT010000010.1"/>
</dbReference>
<dbReference type="Pfam" id="PF00534">
    <property type="entry name" value="Glycos_transf_1"/>
    <property type="match status" value="1"/>
</dbReference>
<dbReference type="AlphaFoldDB" id="A0A7W3NFX5"/>
<dbReference type="GO" id="GO:0016757">
    <property type="term" value="F:glycosyltransferase activity"/>
    <property type="evidence" value="ECO:0007669"/>
    <property type="project" value="InterPro"/>
</dbReference>
<dbReference type="InterPro" id="IPR001296">
    <property type="entry name" value="Glyco_trans_1"/>
</dbReference>
<protein>
    <submittedName>
        <fullName evidence="3">Glycosyltransferase involved in cell wall biosynthesis</fullName>
    </submittedName>
</protein>
<evidence type="ECO:0000259" key="1">
    <source>
        <dbReference type="Pfam" id="PF00534"/>
    </source>
</evidence>
<evidence type="ECO:0000313" key="4">
    <source>
        <dbReference type="Proteomes" id="UP000543174"/>
    </source>
</evidence>
<dbReference type="SUPFAM" id="SSF53756">
    <property type="entry name" value="UDP-Glycosyltransferase/glycogen phosphorylase"/>
    <property type="match status" value="1"/>
</dbReference>
<keyword evidence="4" id="KW-1185">Reference proteome</keyword>
<dbReference type="PANTHER" id="PTHR45947:SF3">
    <property type="entry name" value="SULFOQUINOVOSYL TRANSFERASE SQD2"/>
    <property type="match status" value="1"/>
</dbReference>
<accession>A0A7W3NFX5</accession>
<dbReference type="EMBL" id="JACJHT010000010">
    <property type="protein sequence ID" value="MBA9042269.1"/>
    <property type="molecule type" value="Genomic_DNA"/>
</dbReference>
<dbReference type="InterPro" id="IPR028098">
    <property type="entry name" value="Glyco_trans_4-like_N"/>
</dbReference>
<sequence length="415" mass="47587">MKILLVSYYPLPYTGGVWTFVSLLKKSLEDLGYSVDVLSHTPDTTKYRIIGKEPEIEIDDISPYIKEKIVTEMPSLPINSWIYNVEIFRYSLELSAAYYNLQQYDIIHALDVTAARAISRVKPSHIPLVTSALGNLSRDIFFTLKTMHRKKTDQQLQDTFEYQYHKTLERLGYQSSNLIHSPTLWMRNNIIDNFSISPDKIMTFSYGLDIKNFQEDSMKCPIIGPKKGKKIILFMGRLVYLKGVHHLLDALALLKADRNDWECWILGEGELKAELQEQCQSLELSNHIRFLGISNDVAHFLREADIFVHPSIHDTQPYSVMEAQLAGLPVLVSNTAGLPEMVEIGRSGLVSSVGNIHELYDQLRYLLENDILRKQLAVCTKEWAKERWSLDTMVNNILSLYKQAKGLETENENPT</sequence>
<reference evidence="3" key="1">
    <citation type="submission" date="2020-08" db="EMBL/GenBank/DDBJ databases">
        <title>Functional genomics of gut bacteria from endangered species of beetles.</title>
        <authorList>
            <person name="Carlos-Shanley C."/>
        </authorList>
    </citation>
    <scope>NUCLEOTIDE SEQUENCE [LARGE SCALE GENOMIC DNA]</scope>
    <source>
        <strain evidence="3">S00060</strain>
    </source>
</reference>
<organism evidence="3 4">
    <name type="scientific">Priestia aryabhattai</name>
    <name type="common">Bacillus aryabhattai</name>
    <dbReference type="NCBI Taxonomy" id="412384"/>
    <lineage>
        <taxon>Bacteria</taxon>
        <taxon>Bacillati</taxon>
        <taxon>Bacillota</taxon>
        <taxon>Bacilli</taxon>
        <taxon>Bacillales</taxon>
        <taxon>Bacillaceae</taxon>
        <taxon>Priestia</taxon>
    </lineage>
</organism>
<dbReference type="CDD" id="cd03801">
    <property type="entry name" value="GT4_PimA-like"/>
    <property type="match status" value="1"/>
</dbReference>
<feature type="domain" description="Glycosyl transferase family 1" evidence="1">
    <location>
        <begin position="224"/>
        <end position="377"/>
    </location>
</feature>
<dbReference type="InterPro" id="IPR050194">
    <property type="entry name" value="Glycosyltransferase_grp1"/>
</dbReference>
<dbReference type="PANTHER" id="PTHR45947">
    <property type="entry name" value="SULFOQUINOVOSYL TRANSFERASE SQD2"/>
    <property type="match status" value="1"/>
</dbReference>
<evidence type="ECO:0000259" key="2">
    <source>
        <dbReference type="Pfam" id="PF13439"/>
    </source>
</evidence>
<gene>
    <name evidence="3" type="ORF">HNP21_005404</name>
</gene>
<dbReference type="Pfam" id="PF13439">
    <property type="entry name" value="Glyco_transf_4"/>
    <property type="match status" value="1"/>
</dbReference>
<name>A0A7W3NFX5_PRIAR</name>
<dbReference type="Gene3D" id="3.40.50.2000">
    <property type="entry name" value="Glycogen Phosphorylase B"/>
    <property type="match status" value="2"/>
</dbReference>
<proteinExistence type="predicted"/>
<feature type="domain" description="Glycosyltransferase subfamily 4-like N-terminal" evidence="2">
    <location>
        <begin position="15"/>
        <end position="210"/>
    </location>
</feature>